<dbReference type="InterPro" id="IPR000569">
    <property type="entry name" value="HECT_dom"/>
</dbReference>
<evidence type="ECO:0000256" key="7">
    <source>
        <dbReference type="ARBA" id="ARBA00022786"/>
    </source>
</evidence>
<dbReference type="GO" id="GO:0005634">
    <property type="term" value="C:nucleus"/>
    <property type="evidence" value="ECO:0007669"/>
    <property type="project" value="UniProtKB-SubCell"/>
</dbReference>
<keyword evidence="8" id="KW-0509">mRNA transport</keyword>
<protein>
    <recommendedName>
        <fullName evidence="4">HECT-type E3 ubiquitin transferase</fullName>
        <ecNumber evidence="4">2.3.2.26</ecNumber>
    </recommendedName>
</protein>
<keyword evidence="15" id="KW-1185">Reference proteome</keyword>
<dbReference type="FunFam" id="3.30.2160.10:FF:000001">
    <property type="entry name" value="E3 ubiquitin-protein ligase NEDD4-like"/>
    <property type="match status" value="1"/>
</dbReference>
<accession>A0A177ECH4</accession>
<dbReference type="GO" id="GO:0061630">
    <property type="term" value="F:ubiquitin protein ligase activity"/>
    <property type="evidence" value="ECO:0007669"/>
    <property type="project" value="UniProtKB-EC"/>
</dbReference>
<dbReference type="GO" id="GO:0000209">
    <property type="term" value="P:protein polyubiquitination"/>
    <property type="evidence" value="ECO:0007669"/>
    <property type="project" value="TreeGrafter"/>
</dbReference>
<dbReference type="PANTHER" id="PTHR11254">
    <property type="entry name" value="HECT DOMAIN UBIQUITIN-PROTEIN LIGASE"/>
    <property type="match status" value="1"/>
</dbReference>
<dbReference type="Proteomes" id="UP000185944">
    <property type="component" value="Unassembled WGS sequence"/>
</dbReference>
<feature type="region of interest" description="Disordered" evidence="12">
    <location>
        <begin position="2062"/>
        <end position="2088"/>
    </location>
</feature>
<sequence length="2512" mass="285636">MRIQRPVERRFSQPMEKVCAMIKALETMDTCEMPGYLSKIDEWKHCKTDLVYWVEVLDRFDTILQDLVQKYRLDGLQSQPMEPQDRDVAREILRFQKVLVENSSNKSIFNSFDVIEHLIYSFELDLAIEALYLVCFFSSKIHIQRSIRNSMSLMSMETLNVLVDRVRSKPLQVFSYYDEQQKKTVRLSLSKVLKKGIYNLNEKLVPKTETKRLSHALRSFHFVEETSSLAVVKMLGFGALVYYKHTDLSIDSEFIGRDLVEVLDVVKNGEYRLKEAGLVMIDALFRMRIRHSALIGAMDSHLHDGMVMATLSRVVNEQMPEHFVVSFFNLLSSFFASAPGASALYSAGIVQYICSTLRDRSDVDFRKKSKLVMCANTFLFTIPAPFPRFLSEGGMVILGKELLMAVSLVLQGRSGDYNLMCYVKAIMKITSQLFQNAGTGESMRGFLEGDFPRAITHILHASEQFHPSVLAYLFSAVADYINTEPANISFIVEAGIFKGFLKSMEHEPPAVPDYLIEVLTITEAFFLCQELHEKMAEAKIIQKLFRCFVHVELCDTVMCYEIPTTYGLVMERIVRHYPQMTALLNEGIFSALDRLQAQIGGLDGDTRLMMLENIFKAISCASCNPMPTHDLLAGQLLERTVDWLCLLDVPVEAELFEVSLDIIKHALSEHPLTVIEHFSARLNKVLCSGVSDLSETLEKPENPEHPENPGKPEIDIQELKRVMFIMNALLFSSVKAPEVFAGYVSGQPFLATIAAVNDAIRSHSPETTTAHTVQNLFYSLTLGMLRQCIPGATEDDSKFHYRHLFLEVFSLATSNLEKDRSVAENYTSGTKPIQMHLQALRNYMLLSNGTPFFRHCKDILTTFSVDRFLKETAICLAEREGAMEAKAYQKTVCCLVEVLSVCVRGIPDFFAGAKEHGKRALEIESTAVDILKLLESGIEKESVAHLVSITEAAFGIVGTEETAERKASGLRPLASRKRNQLRNQLRDFLLSSLVDMPRAQLDSCMSADILQILLNEPESIRSVYSAGLYSILTRAVVREKQVFLYLQDKLPELLKQAESSQNPALVRLAATTLVVSSVSATLHAYPIPEHLRAKIVFSGEGSRDLLEARGLLALAVMRVQREHQMDLEIDGIGLLVDALFKALPGAEDKSSLVPIINLVVRRATESRLSIKQLFEVLIKSKFASKSQTLVPSTLCTLLTSVLFYSVTEFMEYVKKHFERVNGEGLRHKAIKSETKKIHQIDINVGTLNILTNDLFSKPVKEYEGIDSGILDQLLSQHAKISNGSTPANILERISRAQVLCELVFNYPQLMNTLEDARFSEVACFLSDYISAKAVRLEKDLEKTEKETEGDFMAYWSGYFIVAVYNYTNAKALKICLMEKIKAHMAATTGEFLAAAEILQKILAARFSKNSFEENIQIIKESNIIKTFLEQTIEIDPRVHNYTEILQRLGRTAEYLTRVLATDEKEAFYEEPREIEEESTDNNGEGCMEDFDTNETMDSERTDFETEEERSSEVGISYTSEESAYVSETSTQEELFTERPYHLPENSPALHTEVLNEAVDFLKMLGIHSATKRFSDELKLFADTPQTFLKFFGSELTQALHSIEAAAESSTRTDTSDQEMTQPVARDPWTVEVFSPSEYTAQYSEDISTASYSSEGADDSYELDSEGFASEEGIQIGDENGDVPPMDVDVLNSLPDDILRDTIFQFYQERIASNTEYRPISIHFLERLGNNVRMIFEEEEISYFESFATERPQRKEKKKKPKAEHFVSIRDGHEIVDRRLVTYLIRMVAQCTNRKLFYKVLNHLSLSRGIRTHVVLELVKNIGAINYTSSPTNDNRTGTTIKRSLEALTYLCTKSDDFVFVFCEEPSLFNDIFYTISKKTVAEVLKLLCALSLCFVSKKLPEPEHKTLEIHSFLKVFQYDLQDEVFDFLIKFVIDSSAYFYREYLEYASTRALEVVAAFFKTQESFRNAPSQKQLVCLLRMTKILSGVGVTAETLKDLHTLRNNPFWAYFFETILPKERGSLLIPSLLPIFEAFVLVHHIRARAADTSTEHKEELAGLANKQKKLFEDTPGDTEQESASDSETTTEPETYTDLTPEEKEFYNGVIEKEKDIFNAFVQAQPELLFESFSGLATRILDFDNKRIYFYKKIETQWTTRAVLSLTVNRETIFEDTFHQLMQYSGKEVREGKFNIKFAEEEGIDGGGLTREWYSELSKEMFNPNYALFTPIGLAYQPNPNSYINPEHLLYFKFIGRIIGKAVHDGMNLDCYFTRVFYKRILGINVDLTDMEAMDPEFHRSLKWIEENDIDSVGLDLTFSIENDRFGVTEIVELKNNGKNLLVTNANKKEYVDLICTFKLIRMVERQLAAFIEGFVEVLDSSLVKMFDEKELELLISGLPEIDVDDWRNNTVYHGYTANSQVIRWFWRAVRNFSVEERTKLLQFATGTSKLPLEGFAALKGQNGPQKFQIHKASGSSNRLPSAHTCFNQLDLPEYEEYEVLVKNLLFSAEECSSGFGFA</sequence>
<evidence type="ECO:0000256" key="2">
    <source>
        <dbReference type="ARBA" id="ARBA00004123"/>
    </source>
</evidence>
<dbReference type="Gene3D" id="3.90.1750.10">
    <property type="entry name" value="Hect, E3 ligase catalytic domains"/>
    <property type="match status" value="1"/>
</dbReference>
<dbReference type="SUPFAM" id="SSF56204">
    <property type="entry name" value="Hect, E3 ligase catalytic domain"/>
    <property type="match status" value="1"/>
</dbReference>
<organism evidence="14 15">
    <name type="scientific">Nematocida displodere</name>
    <dbReference type="NCBI Taxonomy" id="1805483"/>
    <lineage>
        <taxon>Eukaryota</taxon>
        <taxon>Fungi</taxon>
        <taxon>Fungi incertae sedis</taxon>
        <taxon>Microsporidia</taxon>
        <taxon>Nematocida</taxon>
    </lineage>
</organism>
<evidence type="ECO:0000256" key="6">
    <source>
        <dbReference type="ARBA" id="ARBA00022679"/>
    </source>
</evidence>
<evidence type="ECO:0000259" key="13">
    <source>
        <dbReference type="PROSITE" id="PS50237"/>
    </source>
</evidence>
<feature type="compositionally biased region" description="Basic and acidic residues" evidence="12">
    <location>
        <begin position="1497"/>
        <end position="1511"/>
    </location>
</feature>
<evidence type="ECO:0000256" key="12">
    <source>
        <dbReference type="SAM" id="MobiDB-lite"/>
    </source>
</evidence>
<comment type="caution">
    <text evidence="14">The sequence shown here is derived from an EMBL/GenBank/DDBJ whole genome shotgun (WGS) entry which is preliminary data.</text>
</comment>
<evidence type="ECO:0000256" key="3">
    <source>
        <dbReference type="ARBA" id="ARBA00004906"/>
    </source>
</evidence>
<gene>
    <name evidence="14" type="ORF">NEDG_01001</name>
</gene>
<keyword evidence="5" id="KW-0813">Transport</keyword>
<dbReference type="Pfam" id="PF06025">
    <property type="entry name" value="DUF913"/>
    <property type="match status" value="1"/>
</dbReference>
<keyword evidence="6" id="KW-0808">Transferase</keyword>
<dbReference type="InterPro" id="IPR010314">
    <property type="entry name" value="E3_Ub_ligase_DUF913"/>
</dbReference>
<dbReference type="VEuPathDB" id="MicrosporidiaDB:NEDG_01001"/>
<proteinExistence type="inferred from homology"/>
<reference evidence="14 15" key="1">
    <citation type="submission" date="2016-02" db="EMBL/GenBank/DDBJ databases">
        <title>Discovery of a natural microsporidian pathogen with a broad tissue tropism in Caenorhabditis elegans.</title>
        <authorList>
            <person name="Luallen R.J."/>
            <person name="Reinke A.W."/>
            <person name="Tong L."/>
            <person name="Botts M.R."/>
            <person name="Felix M.-A."/>
            <person name="Troemel E.R."/>
        </authorList>
    </citation>
    <scope>NUCLEOTIDE SEQUENCE [LARGE SCALE GENOMIC DNA]</scope>
    <source>
        <strain evidence="14 15">JUm2807</strain>
    </source>
</reference>
<feature type="compositionally biased region" description="Acidic residues" evidence="12">
    <location>
        <begin position="1486"/>
        <end position="1496"/>
    </location>
</feature>
<dbReference type="CDD" id="cd00078">
    <property type="entry name" value="HECTc"/>
    <property type="match status" value="1"/>
</dbReference>
<dbReference type="RefSeq" id="XP_067543607.1">
    <property type="nucleotide sequence ID" value="XM_067688419.1"/>
</dbReference>
<dbReference type="FunFam" id="3.30.2410.10:FF:000004">
    <property type="entry name" value="E3 ubiquitin-protein ligase HUWE1, variant"/>
    <property type="match status" value="1"/>
</dbReference>
<dbReference type="EMBL" id="LTDL01000042">
    <property type="protein sequence ID" value="OAG28862.1"/>
    <property type="molecule type" value="Genomic_DNA"/>
</dbReference>
<dbReference type="GO" id="GO:0006511">
    <property type="term" value="P:ubiquitin-dependent protein catabolic process"/>
    <property type="evidence" value="ECO:0007669"/>
    <property type="project" value="TreeGrafter"/>
</dbReference>
<comment type="catalytic activity">
    <reaction evidence="1">
        <text>S-ubiquitinyl-[E2 ubiquitin-conjugating enzyme]-L-cysteine + [acceptor protein]-L-lysine = [E2 ubiquitin-conjugating enzyme]-L-cysteine + N(6)-ubiquitinyl-[acceptor protein]-L-lysine.</text>
        <dbReference type="EC" id="2.3.2.26"/>
    </reaction>
</comment>
<evidence type="ECO:0000256" key="9">
    <source>
        <dbReference type="ARBA" id="ARBA00023242"/>
    </source>
</evidence>
<evidence type="ECO:0000256" key="11">
    <source>
        <dbReference type="PROSITE-ProRule" id="PRU00104"/>
    </source>
</evidence>
<keyword evidence="7 11" id="KW-0833">Ubl conjugation pathway</keyword>
<name>A0A177ECH4_9MICR</name>
<dbReference type="Gene3D" id="3.30.2160.10">
    <property type="entry name" value="Hect, E3 ligase catalytic domain"/>
    <property type="match status" value="1"/>
</dbReference>
<evidence type="ECO:0000256" key="4">
    <source>
        <dbReference type="ARBA" id="ARBA00012485"/>
    </source>
</evidence>
<dbReference type="FunFam" id="3.90.1750.10:FF:000003">
    <property type="entry name" value="E3 ubiquitin-protein ligase UPL1"/>
    <property type="match status" value="1"/>
</dbReference>
<dbReference type="InterPro" id="IPR016024">
    <property type="entry name" value="ARM-type_fold"/>
</dbReference>
<evidence type="ECO:0000256" key="10">
    <source>
        <dbReference type="ARBA" id="ARBA00034494"/>
    </source>
</evidence>
<feature type="region of interest" description="Disordered" evidence="12">
    <location>
        <begin position="1468"/>
        <end position="1524"/>
    </location>
</feature>
<dbReference type="InterPro" id="IPR050409">
    <property type="entry name" value="E3_ubiq-protein_ligase"/>
</dbReference>
<comment type="pathway">
    <text evidence="3">Protein modification; protein ubiquitination.</text>
</comment>
<dbReference type="STRING" id="1805483.A0A177ECH4"/>
<dbReference type="Pfam" id="PF06012">
    <property type="entry name" value="DUF908"/>
    <property type="match status" value="1"/>
</dbReference>
<dbReference type="OrthoDB" id="8068875at2759"/>
<dbReference type="GO" id="GO:0051028">
    <property type="term" value="P:mRNA transport"/>
    <property type="evidence" value="ECO:0007669"/>
    <property type="project" value="UniProtKB-KW"/>
</dbReference>
<dbReference type="PROSITE" id="PS50237">
    <property type="entry name" value="HECT"/>
    <property type="match status" value="1"/>
</dbReference>
<evidence type="ECO:0000313" key="14">
    <source>
        <dbReference type="EMBL" id="OAG28862.1"/>
    </source>
</evidence>
<keyword evidence="9" id="KW-0539">Nucleus</keyword>
<comment type="subcellular location">
    <subcellularLocation>
        <location evidence="2">Nucleus</location>
    </subcellularLocation>
</comment>
<dbReference type="Gene3D" id="3.30.2410.10">
    <property type="entry name" value="Hect, E3 ligase catalytic domain"/>
    <property type="match status" value="1"/>
</dbReference>
<comment type="similarity">
    <text evidence="10">Belongs to the UPL family. TOM1/PTR1 subfamily.</text>
</comment>
<dbReference type="InterPro" id="IPR035983">
    <property type="entry name" value="Hect_E3_ubiquitin_ligase"/>
</dbReference>
<dbReference type="PANTHER" id="PTHR11254:SF67">
    <property type="entry name" value="E3 UBIQUITIN-PROTEIN LIGASE HUWE1"/>
    <property type="match status" value="1"/>
</dbReference>
<dbReference type="SMART" id="SM00119">
    <property type="entry name" value="HECTc"/>
    <property type="match status" value="1"/>
</dbReference>
<dbReference type="EC" id="2.3.2.26" evidence="4"/>
<dbReference type="Pfam" id="PF00632">
    <property type="entry name" value="HECT"/>
    <property type="match status" value="1"/>
</dbReference>
<evidence type="ECO:0000256" key="1">
    <source>
        <dbReference type="ARBA" id="ARBA00000885"/>
    </source>
</evidence>
<evidence type="ECO:0000256" key="5">
    <source>
        <dbReference type="ARBA" id="ARBA00022448"/>
    </source>
</evidence>
<evidence type="ECO:0000313" key="15">
    <source>
        <dbReference type="Proteomes" id="UP000185944"/>
    </source>
</evidence>
<feature type="active site" description="Glycyl thioester intermediate" evidence="11">
    <location>
        <position position="2479"/>
    </location>
</feature>
<dbReference type="GO" id="GO:0005737">
    <property type="term" value="C:cytoplasm"/>
    <property type="evidence" value="ECO:0007669"/>
    <property type="project" value="TreeGrafter"/>
</dbReference>
<dbReference type="GeneID" id="93647351"/>
<dbReference type="InterPro" id="IPR010309">
    <property type="entry name" value="E3_Ub_ligase_DUF908"/>
</dbReference>
<feature type="domain" description="HECT" evidence="13">
    <location>
        <begin position="2178"/>
        <end position="2512"/>
    </location>
</feature>
<feature type="compositionally biased region" description="Acidic residues" evidence="12">
    <location>
        <begin position="2068"/>
        <end position="2084"/>
    </location>
</feature>
<dbReference type="SUPFAM" id="SSF48371">
    <property type="entry name" value="ARM repeat"/>
    <property type="match status" value="1"/>
</dbReference>
<evidence type="ECO:0000256" key="8">
    <source>
        <dbReference type="ARBA" id="ARBA00022816"/>
    </source>
</evidence>